<dbReference type="EMBL" id="QRMZ01000015">
    <property type="protein sequence ID" value="RHK05822.1"/>
    <property type="molecule type" value="Genomic_DNA"/>
</dbReference>
<accession>A0A415ER85</accession>
<evidence type="ECO:0000259" key="1">
    <source>
        <dbReference type="Pfam" id="PF06902"/>
    </source>
</evidence>
<gene>
    <name evidence="2" type="ORF">DW084_11855</name>
</gene>
<sequence>MMKEEAGSLLLTINKRRVFNMDEQPLGKETEAGLIAAGYRKYRGEAIDIYYNKEVCTHSGNCVRGNPAIFEVGRRPWVIPDNGEAAQAAQVIHTCPSGALKYILKEEEPWKS</sequence>
<dbReference type="AlphaFoldDB" id="A0A415ER85"/>
<comment type="caution">
    <text evidence="2">The sequence shown here is derived from an EMBL/GenBank/DDBJ whole genome shotgun (WGS) entry which is preliminary data.</text>
</comment>
<evidence type="ECO:0000313" key="3">
    <source>
        <dbReference type="Proteomes" id="UP000286288"/>
    </source>
</evidence>
<evidence type="ECO:0000313" key="2">
    <source>
        <dbReference type="EMBL" id="RHK05822.1"/>
    </source>
</evidence>
<organism evidence="2 3">
    <name type="scientific">Enterococcus casseliflavus</name>
    <name type="common">Enterococcus flavescens</name>
    <dbReference type="NCBI Taxonomy" id="37734"/>
    <lineage>
        <taxon>Bacteria</taxon>
        <taxon>Bacillati</taxon>
        <taxon>Bacillota</taxon>
        <taxon>Bacilli</taxon>
        <taxon>Lactobacillales</taxon>
        <taxon>Enterococcaceae</taxon>
        <taxon>Enterococcus</taxon>
    </lineage>
</organism>
<dbReference type="Gene3D" id="3.30.70.20">
    <property type="match status" value="1"/>
</dbReference>
<dbReference type="InterPro" id="IPR010693">
    <property type="entry name" value="Divergent_4Fe-4S_mono-cluster"/>
</dbReference>
<protein>
    <recommendedName>
        <fullName evidence="1">Divergent 4Fe-4S mono-cluster domain-containing protein</fullName>
    </recommendedName>
</protein>
<dbReference type="Pfam" id="PF06902">
    <property type="entry name" value="Fer4_19"/>
    <property type="match status" value="1"/>
</dbReference>
<dbReference type="Proteomes" id="UP000286288">
    <property type="component" value="Unassembled WGS sequence"/>
</dbReference>
<reference evidence="2 3" key="1">
    <citation type="submission" date="2018-08" db="EMBL/GenBank/DDBJ databases">
        <title>A genome reference for cultivated species of the human gut microbiota.</title>
        <authorList>
            <person name="Zou Y."/>
            <person name="Xue W."/>
            <person name="Luo G."/>
        </authorList>
    </citation>
    <scope>NUCLEOTIDE SEQUENCE [LARGE SCALE GENOMIC DNA]</scope>
    <source>
        <strain evidence="2 3">AF48-16</strain>
    </source>
</reference>
<name>A0A415ER85_ENTCA</name>
<proteinExistence type="predicted"/>
<feature type="domain" description="Divergent 4Fe-4S mono-cluster" evidence="1">
    <location>
        <begin position="42"/>
        <end position="104"/>
    </location>
</feature>